<name>A0A919XNF2_9BACL</name>
<sequence>MEIREINVSMTYTKNLGNYESLKLDAGVTVAITPDENVDQAYAKAWEVARKQIRAQLPARGGVPV</sequence>
<organism evidence="1 2">
    <name type="scientific">Paenibacillus antibioticophila</name>
    <dbReference type="NCBI Taxonomy" id="1274374"/>
    <lineage>
        <taxon>Bacteria</taxon>
        <taxon>Bacillati</taxon>
        <taxon>Bacillota</taxon>
        <taxon>Bacilli</taxon>
        <taxon>Bacillales</taxon>
        <taxon>Paenibacillaceae</taxon>
        <taxon>Paenibacillus</taxon>
    </lineage>
</organism>
<reference evidence="1 2" key="1">
    <citation type="submission" date="2021-03" db="EMBL/GenBank/DDBJ databases">
        <title>Antimicrobial resistance genes in bacteria isolated from Japanese honey, and their potential for conferring macrolide and lincosamide resistance in the American foulbrood pathogen Paenibacillus larvae.</title>
        <authorList>
            <person name="Okamoto M."/>
            <person name="Kumagai M."/>
            <person name="Kanamori H."/>
            <person name="Takamatsu D."/>
        </authorList>
    </citation>
    <scope>NUCLEOTIDE SEQUENCE [LARGE SCALE GENOMIC DNA]</scope>
    <source>
        <strain evidence="1 2">J41TS12</strain>
    </source>
</reference>
<dbReference type="AlphaFoldDB" id="A0A919XNF2"/>
<gene>
    <name evidence="1" type="ORF">J41TS12_11030</name>
</gene>
<evidence type="ECO:0000313" key="1">
    <source>
        <dbReference type="EMBL" id="GIO36242.1"/>
    </source>
</evidence>
<protein>
    <submittedName>
        <fullName evidence="1">Uncharacterized protein</fullName>
    </submittedName>
</protein>
<keyword evidence="2" id="KW-1185">Reference proteome</keyword>
<evidence type="ECO:0000313" key="2">
    <source>
        <dbReference type="Proteomes" id="UP000681162"/>
    </source>
</evidence>
<proteinExistence type="predicted"/>
<dbReference type="EMBL" id="BORR01000003">
    <property type="protein sequence ID" value="GIO36242.1"/>
    <property type="molecule type" value="Genomic_DNA"/>
</dbReference>
<dbReference type="RefSeq" id="WP_249412883.1">
    <property type="nucleotide sequence ID" value="NZ_BORR01000003.1"/>
</dbReference>
<accession>A0A919XNF2</accession>
<dbReference type="Proteomes" id="UP000681162">
    <property type="component" value="Unassembled WGS sequence"/>
</dbReference>
<comment type="caution">
    <text evidence="1">The sequence shown here is derived from an EMBL/GenBank/DDBJ whole genome shotgun (WGS) entry which is preliminary data.</text>
</comment>